<protein>
    <recommendedName>
        <fullName evidence="3">DUF4164 family protein</fullName>
    </recommendedName>
</protein>
<name>A0A447IFZ6_9HYPH</name>
<dbReference type="EMBL" id="UZWD01000046">
    <property type="protein sequence ID" value="VDS06401.1"/>
    <property type="molecule type" value="Genomic_DNA"/>
</dbReference>
<evidence type="ECO:0000313" key="1">
    <source>
        <dbReference type="EMBL" id="VDS06401.1"/>
    </source>
</evidence>
<evidence type="ECO:0000313" key="2">
    <source>
        <dbReference type="Proteomes" id="UP000268844"/>
    </source>
</evidence>
<dbReference type="Proteomes" id="UP000268844">
    <property type="component" value="Unassembled WGS sequence"/>
</dbReference>
<dbReference type="InterPro" id="IPR025310">
    <property type="entry name" value="DUF4164"/>
</dbReference>
<accession>A0A447IFZ6</accession>
<proteinExistence type="predicted"/>
<gene>
    <name evidence="1" type="ORF">DEVEQU_03565</name>
</gene>
<reference evidence="1 2" key="1">
    <citation type="submission" date="2018-12" db="EMBL/GenBank/DDBJ databases">
        <authorList>
            <person name="Criscuolo A."/>
        </authorList>
    </citation>
    <scope>NUCLEOTIDE SEQUENCE [LARGE SCALE GENOMIC DNA]</scope>
    <source>
        <strain evidence="1">ACIP1116281</strain>
    </source>
</reference>
<evidence type="ECO:0008006" key="3">
    <source>
        <dbReference type="Google" id="ProtNLM"/>
    </source>
</evidence>
<dbReference type="OrthoDB" id="8001694at2"/>
<keyword evidence="2" id="KW-1185">Reference proteome</keyword>
<dbReference type="Pfam" id="PF13747">
    <property type="entry name" value="DUF4164"/>
    <property type="match status" value="1"/>
</dbReference>
<dbReference type="AlphaFoldDB" id="A0A447IFZ6"/>
<sequence length="95" mass="10824">MSETEHEEGLVSATARFDRAMARLEASLRDLTGRIQRHQRIEVDTQRLVHERARLATELDKTAARAKRLDDGAQEVSRRLVDAMESVRAVLQKAE</sequence>
<dbReference type="RefSeq" id="WP_126151919.1">
    <property type="nucleotide sequence ID" value="NZ_JBHTMH010000003.1"/>
</dbReference>
<organism evidence="1 2">
    <name type="scientific">Devosia equisanguinis</name>
    <dbReference type="NCBI Taxonomy" id="2490941"/>
    <lineage>
        <taxon>Bacteria</taxon>
        <taxon>Pseudomonadati</taxon>
        <taxon>Pseudomonadota</taxon>
        <taxon>Alphaproteobacteria</taxon>
        <taxon>Hyphomicrobiales</taxon>
        <taxon>Devosiaceae</taxon>
        <taxon>Devosia</taxon>
    </lineage>
</organism>